<proteinExistence type="predicted"/>
<feature type="transmembrane region" description="Helical" evidence="1">
    <location>
        <begin position="22"/>
        <end position="41"/>
    </location>
</feature>
<dbReference type="Proteomes" id="UP000245207">
    <property type="component" value="Unassembled WGS sequence"/>
</dbReference>
<evidence type="ECO:0000313" key="3">
    <source>
        <dbReference type="Proteomes" id="UP000245207"/>
    </source>
</evidence>
<comment type="caution">
    <text evidence="2">The sequence shown here is derived from an EMBL/GenBank/DDBJ whole genome shotgun (WGS) entry which is preliminary data.</text>
</comment>
<keyword evidence="1" id="KW-0472">Membrane</keyword>
<evidence type="ECO:0000313" key="2">
    <source>
        <dbReference type="EMBL" id="PWA39034.1"/>
    </source>
</evidence>
<keyword evidence="1" id="KW-0812">Transmembrane</keyword>
<protein>
    <submittedName>
        <fullName evidence="2">Uncharacterized protein</fullName>
    </submittedName>
</protein>
<keyword evidence="3" id="KW-1185">Reference proteome</keyword>
<dbReference type="OrthoDB" id="1719267at2759"/>
<sequence length="61" mass="6585">MGYTKGLFSVITRDGEPLVKKLAAVSIFGVLPAAMVTSLIYSPPDFIYNRKNKSSSSSSDQ</sequence>
<gene>
    <name evidence="2" type="ORF">CTI12_AA575250</name>
</gene>
<dbReference type="EMBL" id="PKPP01015021">
    <property type="protein sequence ID" value="PWA39034.1"/>
    <property type="molecule type" value="Genomic_DNA"/>
</dbReference>
<dbReference type="AlphaFoldDB" id="A0A2U1KQK5"/>
<name>A0A2U1KQK5_ARTAN</name>
<evidence type="ECO:0000256" key="1">
    <source>
        <dbReference type="SAM" id="Phobius"/>
    </source>
</evidence>
<organism evidence="2 3">
    <name type="scientific">Artemisia annua</name>
    <name type="common">Sweet wormwood</name>
    <dbReference type="NCBI Taxonomy" id="35608"/>
    <lineage>
        <taxon>Eukaryota</taxon>
        <taxon>Viridiplantae</taxon>
        <taxon>Streptophyta</taxon>
        <taxon>Embryophyta</taxon>
        <taxon>Tracheophyta</taxon>
        <taxon>Spermatophyta</taxon>
        <taxon>Magnoliopsida</taxon>
        <taxon>eudicotyledons</taxon>
        <taxon>Gunneridae</taxon>
        <taxon>Pentapetalae</taxon>
        <taxon>asterids</taxon>
        <taxon>campanulids</taxon>
        <taxon>Asterales</taxon>
        <taxon>Asteraceae</taxon>
        <taxon>Asteroideae</taxon>
        <taxon>Anthemideae</taxon>
        <taxon>Artemisiinae</taxon>
        <taxon>Artemisia</taxon>
    </lineage>
</organism>
<keyword evidence="1" id="KW-1133">Transmembrane helix</keyword>
<accession>A0A2U1KQK5</accession>
<reference evidence="2 3" key="1">
    <citation type="journal article" date="2018" name="Mol. Plant">
        <title>The genome of Artemisia annua provides insight into the evolution of Asteraceae family and artemisinin biosynthesis.</title>
        <authorList>
            <person name="Shen Q."/>
            <person name="Zhang L."/>
            <person name="Liao Z."/>
            <person name="Wang S."/>
            <person name="Yan T."/>
            <person name="Shi P."/>
            <person name="Liu M."/>
            <person name="Fu X."/>
            <person name="Pan Q."/>
            <person name="Wang Y."/>
            <person name="Lv Z."/>
            <person name="Lu X."/>
            <person name="Zhang F."/>
            <person name="Jiang W."/>
            <person name="Ma Y."/>
            <person name="Chen M."/>
            <person name="Hao X."/>
            <person name="Li L."/>
            <person name="Tang Y."/>
            <person name="Lv G."/>
            <person name="Zhou Y."/>
            <person name="Sun X."/>
            <person name="Brodelius P.E."/>
            <person name="Rose J.K.C."/>
            <person name="Tang K."/>
        </authorList>
    </citation>
    <scope>NUCLEOTIDE SEQUENCE [LARGE SCALE GENOMIC DNA]</scope>
    <source>
        <strain evidence="3">cv. Huhao1</strain>
        <tissue evidence="2">Leaf</tissue>
    </source>
</reference>